<dbReference type="SFLD" id="SFLDS00019">
    <property type="entry name" value="Glutathione_Transferase_(cytos"/>
    <property type="match status" value="1"/>
</dbReference>
<dbReference type="Gene3D" id="1.20.1050.10">
    <property type="match status" value="1"/>
</dbReference>
<organism evidence="3 4">
    <name type="scientific">Pantoea alhagi</name>
    <dbReference type="NCBI Taxonomy" id="1891675"/>
    <lineage>
        <taxon>Bacteria</taxon>
        <taxon>Pseudomonadati</taxon>
        <taxon>Pseudomonadota</taxon>
        <taxon>Gammaproteobacteria</taxon>
        <taxon>Enterobacterales</taxon>
        <taxon>Erwiniaceae</taxon>
        <taxon>Pantoea</taxon>
    </lineage>
</organism>
<dbReference type="Gene3D" id="3.40.30.10">
    <property type="entry name" value="Glutaredoxin"/>
    <property type="match status" value="1"/>
</dbReference>
<protein>
    <recommendedName>
        <fullName evidence="5">Glutathione S-transferase</fullName>
    </recommendedName>
</protein>
<dbReference type="SFLD" id="SFLDG00358">
    <property type="entry name" value="Main_(cytGST)"/>
    <property type="match status" value="1"/>
</dbReference>
<dbReference type="InterPro" id="IPR036282">
    <property type="entry name" value="Glutathione-S-Trfase_C_sf"/>
</dbReference>
<keyword evidence="4" id="KW-1185">Reference proteome</keyword>
<dbReference type="InterPro" id="IPR004046">
    <property type="entry name" value="GST_C"/>
</dbReference>
<dbReference type="InterPro" id="IPR036249">
    <property type="entry name" value="Thioredoxin-like_sf"/>
</dbReference>
<evidence type="ECO:0000313" key="4">
    <source>
        <dbReference type="Proteomes" id="UP000192900"/>
    </source>
</evidence>
<dbReference type="EMBL" id="CP019706">
    <property type="protein sequence ID" value="ARJ44355.1"/>
    <property type="molecule type" value="Genomic_DNA"/>
</dbReference>
<dbReference type="Proteomes" id="UP000192900">
    <property type="component" value="Chromosome"/>
</dbReference>
<dbReference type="InterPro" id="IPR040079">
    <property type="entry name" value="Glutathione_S-Trfase"/>
</dbReference>
<dbReference type="Pfam" id="PF13417">
    <property type="entry name" value="GST_N_3"/>
    <property type="match status" value="1"/>
</dbReference>
<dbReference type="Pfam" id="PF00043">
    <property type="entry name" value="GST_C"/>
    <property type="match status" value="1"/>
</dbReference>
<dbReference type="STRING" id="1891675.B1H58_19215"/>
<dbReference type="SUPFAM" id="SSF47616">
    <property type="entry name" value="GST C-terminal domain-like"/>
    <property type="match status" value="1"/>
</dbReference>
<sequence length="198" mass="22346">MKIYTYPKSRSLRVLWTLEEMELPYQPVRVALKPGEPGIRSPHPQRKVPVLEDGSFFLAETQAICKFICTKYAGRVLYPVQPEEQAIIDQWLSFAITELEAPVWLTLKHKLLLPEPARVKAVAESAAADAQTALRLLSQARLDRWIAGENFTLADIFLAHNLAWAQAAGLTLSESLADYVKRCFSRPASLRAVEMNNR</sequence>
<proteinExistence type="predicted"/>
<dbReference type="AlphaFoldDB" id="A0A1W6BB64"/>
<evidence type="ECO:0000259" key="2">
    <source>
        <dbReference type="PROSITE" id="PS50405"/>
    </source>
</evidence>
<dbReference type="KEGG" id="palh:B1H58_19215"/>
<dbReference type="PROSITE" id="PS50405">
    <property type="entry name" value="GST_CTER"/>
    <property type="match status" value="1"/>
</dbReference>
<dbReference type="SFLD" id="SFLDG01150">
    <property type="entry name" value="Main.1:_Beta-like"/>
    <property type="match status" value="1"/>
</dbReference>
<evidence type="ECO:0000259" key="1">
    <source>
        <dbReference type="PROSITE" id="PS50404"/>
    </source>
</evidence>
<dbReference type="InterPro" id="IPR010987">
    <property type="entry name" value="Glutathione-S-Trfase_C-like"/>
</dbReference>
<feature type="domain" description="GST N-terminal" evidence="1">
    <location>
        <begin position="1"/>
        <end position="76"/>
    </location>
</feature>
<gene>
    <name evidence="3" type="ORF">B1H58_19215</name>
</gene>
<feature type="domain" description="GST C-terminal" evidence="2">
    <location>
        <begin position="81"/>
        <end position="198"/>
    </location>
</feature>
<name>A0A1W6BB64_9GAMM</name>
<dbReference type="SUPFAM" id="SSF52833">
    <property type="entry name" value="Thioredoxin-like"/>
    <property type="match status" value="1"/>
</dbReference>
<reference evidence="3 4" key="1">
    <citation type="submission" date="2017-02" db="EMBL/GenBank/DDBJ databases">
        <title>Complete genome sequence of the drought resistance-promoting endophyte Pantoea alhagi LTYR-11Z.</title>
        <authorList>
            <person name="Zhang L."/>
        </authorList>
    </citation>
    <scope>NUCLEOTIDE SEQUENCE [LARGE SCALE GENOMIC DNA]</scope>
    <source>
        <strain evidence="3 4">LTYR-11Z</strain>
    </source>
</reference>
<evidence type="ECO:0000313" key="3">
    <source>
        <dbReference type="EMBL" id="ARJ44355.1"/>
    </source>
</evidence>
<dbReference type="InterPro" id="IPR004045">
    <property type="entry name" value="Glutathione_S-Trfase_N"/>
</dbReference>
<dbReference type="CDD" id="cd03046">
    <property type="entry name" value="GST_N_GTT1_like"/>
    <property type="match status" value="1"/>
</dbReference>
<accession>A0A1W6BB64</accession>
<dbReference type="PANTHER" id="PTHR44051">
    <property type="entry name" value="GLUTATHIONE S-TRANSFERASE-RELATED"/>
    <property type="match status" value="1"/>
</dbReference>
<dbReference type="PROSITE" id="PS50404">
    <property type="entry name" value="GST_NTER"/>
    <property type="match status" value="1"/>
</dbReference>
<dbReference type="PANTHER" id="PTHR44051:SF8">
    <property type="entry name" value="GLUTATHIONE S-TRANSFERASE GSTA"/>
    <property type="match status" value="1"/>
</dbReference>
<evidence type="ECO:0008006" key="5">
    <source>
        <dbReference type="Google" id="ProtNLM"/>
    </source>
</evidence>